<dbReference type="Proteomes" id="UP000035760">
    <property type="component" value="Unassembled WGS sequence"/>
</dbReference>
<gene>
    <name evidence="1" type="ORF">BN873_150107</name>
</gene>
<evidence type="ECO:0000313" key="1">
    <source>
        <dbReference type="EMBL" id="CDI01319.1"/>
    </source>
</evidence>
<keyword evidence="2" id="KW-1185">Reference proteome</keyword>
<reference evidence="1" key="2">
    <citation type="submission" date="2014-03" db="EMBL/GenBank/DDBJ databases">
        <title>Candidatus Competibacter-lineage genomes retrieved from metagenomes reveal functional metabolic diversity.</title>
        <authorList>
            <person name="McIlroy S.J."/>
            <person name="Albertsen M."/>
            <person name="Andresen E.K."/>
            <person name="Saunders A.M."/>
            <person name="Kristiansen R."/>
            <person name="Stokholm-Bjerregaard M."/>
            <person name="Nielsen K.L."/>
            <person name="Nielsen P.H."/>
        </authorList>
    </citation>
    <scope>NUCLEOTIDE SEQUENCE</scope>
    <source>
        <strain evidence="1">Run_A_D11</strain>
    </source>
</reference>
<proteinExistence type="predicted"/>
<organism evidence="1 2">
    <name type="scientific">Candidatus Competibacter denitrificans Run_A_D11</name>
    <dbReference type="NCBI Taxonomy" id="1400863"/>
    <lineage>
        <taxon>Bacteria</taxon>
        <taxon>Pseudomonadati</taxon>
        <taxon>Pseudomonadota</taxon>
        <taxon>Gammaproteobacteria</taxon>
        <taxon>Candidatus Competibacteraceae</taxon>
        <taxon>Candidatus Competibacter</taxon>
    </lineage>
</organism>
<reference evidence="1" key="1">
    <citation type="submission" date="2013-07" db="EMBL/GenBank/DDBJ databases">
        <authorList>
            <person name="McIlroy S."/>
        </authorList>
    </citation>
    <scope>NUCLEOTIDE SEQUENCE [LARGE SCALE GENOMIC DNA]</scope>
    <source>
        <strain evidence="1">Run_A_D11</strain>
    </source>
</reference>
<name>W6M444_9GAMM</name>
<dbReference type="AlphaFoldDB" id="W6M444"/>
<comment type="caution">
    <text evidence="1">The sequence shown here is derived from an EMBL/GenBank/DDBJ whole genome shotgun (WGS) entry which is preliminary data.</text>
</comment>
<protein>
    <submittedName>
        <fullName evidence="1">Uncharacterized protein</fullName>
    </submittedName>
</protein>
<dbReference type="EMBL" id="CBTJ020000020">
    <property type="protein sequence ID" value="CDI01319.1"/>
    <property type="molecule type" value="Genomic_DNA"/>
</dbReference>
<accession>W6M444</accession>
<evidence type="ECO:0000313" key="2">
    <source>
        <dbReference type="Proteomes" id="UP000035760"/>
    </source>
</evidence>
<dbReference type="STRING" id="1400863.BN873_150107"/>
<sequence length="65" mass="7557">MAMALAPRFGACWAETSPQPKLATSIKMVLKPTEGRWTPHVKYFMLISYNRYQHTTEQRTGCFYN</sequence>